<sequence>MFKYMKRHLWTLMCSLVLTKKNYKMRKSMQVNADNNFPVLSPTLESKHSQCSPAAPSLSFFLVVTFGLFVCDSDQSRRRVFLGCTLRHSHSHHQRYVARRCTGQQPPSWHLLAPFELRTFQGFRAMSSTSEPDSTPSL</sequence>
<reference evidence="1 2" key="1">
    <citation type="journal article" date="2016" name="Mol. Biol. Evol.">
        <title>Comparative Genomics of Early-Diverging Mushroom-Forming Fungi Provides Insights into the Origins of Lignocellulose Decay Capabilities.</title>
        <authorList>
            <person name="Nagy L.G."/>
            <person name="Riley R."/>
            <person name="Tritt A."/>
            <person name="Adam C."/>
            <person name="Daum C."/>
            <person name="Floudas D."/>
            <person name="Sun H."/>
            <person name="Yadav J.S."/>
            <person name="Pangilinan J."/>
            <person name="Larsson K.H."/>
            <person name="Matsuura K."/>
            <person name="Barry K."/>
            <person name="Labutti K."/>
            <person name="Kuo R."/>
            <person name="Ohm R.A."/>
            <person name="Bhattacharya S.S."/>
            <person name="Shirouzu T."/>
            <person name="Yoshinaga Y."/>
            <person name="Martin F.M."/>
            <person name="Grigoriev I.V."/>
            <person name="Hibbett D.S."/>
        </authorList>
    </citation>
    <scope>NUCLEOTIDE SEQUENCE [LARGE SCALE GENOMIC DNA]</scope>
    <source>
        <strain evidence="1 2">CBS 109695</strain>
    </source>
</reference>
<organism evidence="1 2">
    <name type="scientific">Athelia psychrophila</name>
    <dbReference type="NCBI Taxonomy" id="1759441"/>
    <lineage>
        <taxon>Eukaryota</taxon>
        <taxon>Fungi</taxon>
        <taxon>Dikarya</taxon>
        <taxon>Basidiomycota</taxon>
        <taxon>Agaricomycotina</taxon>
        <taxon>Agaricomycetes</taxon>
        <taxon>Agaricomycetidae</taxon>
        <taxon>Atheliales</taxon>
        <taxon>Atheliaceae</taxon>
        <taxon>Athelia</taxon>
    </lineage>
</organism>
<dbReference type="Proteomes" id="UP000076532">
    <property type="component" value="Unassembled WGS sequence"/>
</dbReference>
<protein>
    <submittedName>
        <fullName evidence="1">Uncharacterized protein</fullName>
    </submittedName>
</protein>
<gene>
    <name evidence="1" type="ORF">FIBSPDRAFT_241845</name>
</gene>
<evidence type="ECO:0000313" key="2">
    <source>
        <dbReference type="Proteomes" id="UP000076532"/>
    </source>
</evidence>
<dbReference type="AlphaFoldDB" id="A0A165Y4G2"/>
<evidence type="ECO:0000313" key="1">
    <source>
        <dbReference type="EMBL" id="KZP09197.1"/>
    </source>
</evidence>
<proteinExistence type="predicted"/>
<dbReference type="EMBL" id="KV417705">
    <property type="protein sequence ID" value="KZP09197.1"/>
    <property type="molecule type" value="Genomic_DNA"/>
</dbReference>
<accession>A0A165Y4G2</accession>
<keyword evidence="2" id="KW-1185">Reference proteome</keyword>
<name>A0A165Y4G2_9AGAM</name>